<dbReference type="PANTHER" id="PTHR43668:SF2">
    <property type="entry name" value="ALLANTOINASE"/>
    <property type="match status" value="1"/>
</dbReference>
<sequence>MMLDLVLKNAQIALPGGDLSFGAVGVKDGRIAVIAEAADDLAARETIDCGGLLLLPGVVDPHVHFDFGNPETDFETESRAAALGGTTSILSFHRSKDIRDSFPVVKERAERQSCIDFGLHFGLTSQLHVETLEEISRRFGVTSFKLYMMYKGAAGAAKGFTEIDDALLYTALRATAAIPGAVMGVHCENVEVIPVLRPPLKAAGRNDLKAWNEQSPGFLEAENVFRVCYFAAQTGTPVNIVHMSAGDSLEIVRQQRKMRGRSGPPIHVETCPHYLVVDDEWPAGVLAKVNPPVRGRADIEALWEGVFDGSVTTIGSDHVARKRETKDKDIWGASAGFPGSGLLLPLMLHEGFHRRGLPLSRIVELTSANAARIYNMPSKGAIAVGKDADLLVVDPDLERTVDHAVSESYSDYSPYQGMRLKGWPVRTLVRGRTVMQDGRITDEARANPWGRYLERMPR</sequence>
<evidence type="ECO:0000313" key="2">
    <source>
        <dbReference type="EMBL" id="GLR52547.1"/>
    </source>
</evidence>
<dbReference type="InterPro" id="IPR050138">
    <property type="entry name" value="DHOase/Allantoinase_Hydrolase"/>
</dbReference>
<dbReference type="Gene3D" id="3.20.20.140">
    <property type="entry name" value="Metal-dependent hydrolases"/>
    <property type="match status" value="1"/>
</dbReference>
<dbReference type="RefSeq" id="WP_284219561.1">
    <property type="nucleotide sequence ID" value="NZ_BSOP01000030.1"/>
</dbReference>
<accession>A0ABQ5ZL51</accession>
<gene>
    <name evidence="2" type="ORF">GCM10007923_37610</name>
</gene>
<evidence type="ECO:0000313" key="3">
    <source>
        <dbReference type="Proteomes" id="UP001156702"/>
    </source>
</evidence>
<dbReference type="Pfam" id="PF01979">
    <property type="entry name" value="Amidohydro_1"/>
    <property type="match status" value="1"/>
</dbReference>
<dbReference type="Proteomes" id="UP001156702">
    <property type="component" value="Unassembled WGS sequence"/>
</dbReference>
<comment type="caution">
    <text evidence="2">The sequence shown here is derived from an EMBL/GenBank/DDBJ whole genome shotgun (WGS) entry which is preliminary data.</text>
</comment>
<dbReference type="InterPro" id="IPR006680">
    <property type="entry name" value="Amidohydro-rel"/>
</dbReference>
<organism evidence="2 3">
    <name type="scientific">Shinella yambaruensis</name>
    <dbReference type="NCBI Taxonomy" id="415996"/>
    <lineage>
        <taxon>Bacteria</taxon>
        <taxon>Pseudomonadati</taxon>
        <taxon>Pseudomonadota</taxon>
        <taxon>Alphaproteobacteria</taxon>
        <taxon>Hyphomicrobiales</taxon>
        <taxon>Rhizobiaceae</taxon>
        <taxon>Shinella</taxon>
    </lineage>
</organism>
<evidence type="ECO:0000259" key="1">
    <source>
        <dbReference type="Pfam" id="PF01979"/>
    </source>
</evidence>
<dbReference type="InterPro" id="IPR032466">
    <property type="entry name" value="Metal_Hydrolase"/>
</dbReference>
<dbReference type="SUPFAM" id="SSF51556">
    <property type="entry name" value="Metallo-dependent hydrolases"/>
    <property type="match status" value="1"/>
</dbReference>
<keyword evidence="3" id="KW-1185">Reference proteome</keyword>
<name>A0ABQ5ZL51_9HYPH</name>
<proteinExistence type="predicted"/>
<dbReference type="PANTHER" id="PTHR43668">
    <property type="entry name" value="ALLANTOINASE"/>
    <property type="match status" value="1"/>
</dbReference>
<dbReference type="SUPFAM" id="SSF51338">
    <property type="entry name" value="Composite domain of metallo-dependent hydrolases"/>
    <property type="match status" value="1"/>
</dbReference>
<dbReference type="InterPro" id="IPR011059">
    <property type="entry name" value="Metal-dep_hydrolase_composite"/>
</dbReference>
<dbReference type="Gene3D" id="2.30.40.10">
    <property type="entry name" value="Urease, subunit C, domain 1"/>
    <property type="match status" value="1"/>
</dbReference>
<feature type="domain" description="Amidohydrolase-related" evidence="1">
    <location>
        <begin position="54"/>
        <end position="434"/>
    </location>
</feature>
<reference evidence="3" key="1">
    <citation type="journal article" date="2019" name="Int. J. Syst. Evol. Microbiol.">
        <title>The Global Catalogue of Microorganisms (GCM) 10K type strain sequencing project: providing services to taxonomists for standard genome sequencing and annotation.</title>
        <authorList>
            <consortium name="The Broad Institute Genomics Platform"/>
            <consortium name="The Broad Institute Genome Sequencing Center for Infectious Disease"/>
            <person name="Wu L."/>
            <person name="Ma J."/>
        </authorList>
    </citation>
    <scope>NUCLEOTIDE SEQUENCE [LARGE SCALE GENOMIC DNA]</scope>
    <source>
        <strain evidence="3">NBRC 102122</strain>
    </source>
</reference>
<dbReference type="EMBL" id="BSOP01000030">
    <property type="protein sequence ID" value="GLR52547.1"/>
    <property type="molecule type" value="Genomic_DNA"/>
</dbReference>
<protein>
    <submittedName>
        <fullName evidence="2">Dihydroorotase-like protein</fullName>
    </submittedName>
</protein>